<comment type="caution">
    <text evidence="3">The sequence shown here is derived from an EMBL/GenBank/DDBJ whole genome shotgun (WGS) entry which is preliminary data.</text>
</comment>
<reference evidence="3 4" key="1">
    <citation type="submission" date="2019-12" db="EMBL/GenBank/DDBJ databases">
        <authorList>
            <person name="Li C."/>
            <person name="Zhao J."/>
        </authorList>
    </citation>
    <scope>NUCLEOTIDE SEQUENCE [LARGE SCALE GENOMIC DNA]</scope>
    <source>
        <strain evidence="3 4">NEAU-DD11</strain>
    </source>
</reference>
<evidence type="ECO:0000313" key="4">
    <source>
        <dbReference type="Proteomes" id="UP000443353"/>
    </source>
</evidence>
<dbReference type="Proteomes" id="UP000443353">
    <property type="component" value="Unassembled WGS sequence"/>
</dbReference>
<keyword evidence="4" id="KW-1185">Reference proteome</keyword>
<evidence type="ECO:0000313" key="3">
    <source>
        <dbReference type="EMBL" id="MVW63138.1"/>
    </source>
</evidence>
<feature type="domain" description="DUF7738" evidence="2">
    <location>
        <begin position="71"/>
        <end position="192"/>
    </location>
</feature>
<gene>
    <name evidence="3" type="ORF">GPY61_24770</name>
</gene>
<keyword evidence="1" id="KW-0732">Signal</keyword>
<dbReference type="AlphaFoldDB" id="A0A7X3K9L9"/>
<evidence type="ECO:0000259" key="2">
    <source>
        <dbReference type="Pfam" id="PF24880"/>
    </source>
</evidence>
<accession>A0A7X3K9L9</accession>
<dbReference type="RefSeq" id="WP_160410207.1">
    <property type="nucleotide sequence ID" value="NZ_WSES01000008.1"/>
</dbReference>
<feature type="chain" id="PRO_5031095136" description="DUF7738 domain-containing protein" evidence="1">
    <location>
        <begin position="23"/>
        <end position="245"/>
    </location>
</feature>
<evidence type="ECO:0000256" key="1">
    <source>
        <dbReference type="SAM" id="SignalP"/>
    </source>
</evidence>
<dbReference type="EMBL" id="WSES01000008">
    <property type="protein sequence ID" value="MVW63138.1"/>
    <property type="molecule type" value="Genomic_DNA"/>
</dbReference>
<dbReference type="Pfam" id="PF24880">
    <property type="entry name" value="DUF7738"/>
    <property type="match status" value="1"/>
</dbReference>
<name>A0A7X3K9L9_9BURK</name>
<sequence length="245" mass="27503">MNKVYLSGPILALSLFATIANGEPADQLPATKKEPTMLDRWNEVRRQAAIATGAITTYPPPRRVKRYAKPEIIINGSNIFFDGKPLEFGRPLNEWKNILNRRPHCDKTGMEWCVWEDLGLEVSTRTKINFGVSTVNIKLSISQDLVEETRASPPDGTTDNTSKADWLARHPFTGYLEIDGFGIDKETKFWELQSSIDSRRNLRCGIRSCEFPSGMFGPSSMIDLHLNGGSESATIEEIKIYATSY</sequence>
<dbReference type="InterPro" id="IPR056640">
    <property type="entry name" value="DUF7738"/>
</dbReference>
<protein>
    <recommendedName>
        <fullName evidence="2">DUF7738 domain-containing protein</fullName>
    </recommendedName>
</protein>
<organism evidence="3 4">
    <name type="scientific">Massilia cellulosiltytica</name>
    <dbReference type="NCBI Taxonomy" id="2683234"/>
    <lineage>
        <taxon>Bacteria</taxon>
        <taxon>Pseudomonadati</taxon>
        <taxon>Pseudomonadota</taxon>
        <taxon>Betaproteobacteria</taxon>
        <taxon>Burkholderiales</taxon>
        <taxon>Oxalobacteraceae</taxon>
        <taxon>Telluria group</taxon>
        <taxon>Massilia</taxon>
    </lineage>
</organism>
<proteinExistence type="predicted"/>
<feature type="signal peptide" evidence="1">
    <location>
        <begin position="1"/>
        <end position="22"/>
    </location>
</feature>